<evidence type="ECO:0000256" key="4">
    <source>
        <dbReference type="ARBA" id="ARBA00022842"/>
    </source>
</evidence>
<name>A0A9D1JDY6_9FIRM</name>
<dbReference type="GO" id="GO:0008967">
    <property type="term" value="F:phosphoglycolate phosphatase activity"/>
    <property type="evidence" value="ECO:0007669"/>
    <property type="project" value="TreeGrafter"/>
</dbReference>
<protein>
    <recommendedName>
        <fullName evidence="8 9">Phosphonoacetaldehyde hydrolase</fullName>
        <shortName evidence="9">Phosphonatase</shortName>
        <ecNumber evidence="8 9">3.11.1.1</ecNumber>
    </recommendedName>
    <alternativeName>
        <fullName evidence="9">Phosphonoacetaldehyde phosphonohydrolase</fullName>
    </alternativeName>
</protein>
<dbReference type="GO" id="GO:0005829">
    <property type="term" value="C:cytosol"/>
    <property type="evidence" value="ECO:0007669"/>
    <property type="project" value="TreeGrafter"/>
</dbReference>
<feature type="binding site" evidence="9">
    <location>
        <position position="12"/>
    </location>
    <ligand>
        <name>Mg(2+)</name>
        <dbReference type="ChEBI" id="CHEBI:18420"/>
    </ligand>
</feature>
<dbReference type="AlphaFoldDB" id="A0A9D1JDY6"/>
<feature type="binding site" evidence="9">
    <location>
        <position position="185"/>
    </location>
    <ligand>
        <name>Mg(2+)</name>
        <dbReference type="ChEBI" id="CHEBI:18420"/>
    </ligand>
</feature>
<dbReference type="SFLD" id="SFLDG01135">
    <property type="entry name" value="C1.5.6:_HAD__Beta-PGM__Phospha"/>
    <property type="match status" value="1"/>
</dbReference>
<feature type="active site" description="Nucleophile" evidence="9">
    <location>
        <position position="10"/>
    </location>
</feature>
<feature type="binding site" evidence="9">
    <location>
        <position position="10"/>
    </location>
    <ligand>
        <name>Mg(2+)</name>
        <dbReference type="ChEBI" id="CHEBI:18420"/>
    </ligand>
</feature>
<comment type="catalytic activity">
    <reaction evidence="6 9">
        <text>phosphonoacetaldehyde + H2O = acetaldehyde + phosphate + H(+)</text>
        <dbReference type="Rhea" id="RHEA:18905"/>
        <dbReference type="ChEBI" id="CHEBI:15343"/>
        <dbReference type="ChEBI" id="CHEBI:15377"/>
        <dbReference type="ChEBI" id="CHEBI:15378"/>
        <dbReference type="ChEBI" id="CHEBI:43474"/>
        <dbReference type="ChEBI" id="CHEBI:58383"/>
        <dbReference type="EC" id="3.11.1.1"/>
    </reaction>
</comment>
<dbReference type="CDD" id="cd02586">
    <property type="entry name" value="HAD_PHN"/>
    <property type="match status" value="1"/>
</dbReference>
<dbReference type="PANTHER" id="PTHR43434">
    <property type="entry name" value="PHOSPHOGLYCOLATE PHOSPHATASE"/>
    <property type="match status" value="1"/>
</dbReference>
<dbReference type="GO" id="GO:0019700">
    <property type="term" value="P:organic phosphonate catabolic process"/>
    <property type="evidence" value="ECO:0007669"/>
    <property type="project" value="InterPro"/>
</dbReference>
<evidence type="ECO:0000313" key="10">
    <source>
        <dbReference type="EMBL" id="HIR89519.1"/>
    </source>
</evidence>
<dbReference type="FunFam" id="1.10.150.240:FF:000006">
    <property type="entry name" value="Phosphonoacetaldehyde hydrolase"/>
    <property type="match status" value="1"/>
</dbReference>
<dbReference type="InterPro" id="IPR023214">
    <property type="entry name" value="HAD_sf"/>
</dbReference>
<dbReference type="NCBIfam" id="TIGR01422">
    <property type="entry name" value="phosphonatase"/>
    <property type="match status" value="1"/>
</dbReference>
<evidence type="ECO:0000256" key="2">
    <source>
        <dbReference type="ARBA" id="ARBA00022723"/>
    </source>
</evidence>
<dbReference type="HAMAP" id="MF_01375">
    <property type="entry name" value="PhnX"/>
    <property type="match status" value="1"/>
</dbReference>
<comment type="similarity">
    <text evidence="9">Belongs to the HAD-like hydrolase superfamily. PhnX family.</text>
</comment>
<dbReference type="GO" id="GO:0000287">
    <property type="term" value="F:magnesium ion binding"/>
    <property type="evidence" value="ECO:0007669"/>
    <property type="project" value="UniProtKB-UniRule"/>
</dbReference>
<evidence type="ECO:0000256" key="1">
    <source>
        <dbReference type="ARBA" id="ARBA00011738"/>
    </source>
</evidence>
<dbReference type="SFLD" id="SFLDS00003">
    <property type="entry name" value="Haloacid_Dehalogenase"/>
    <property type="match status" value="1"/>
</dbReference>
<dbReference type="InterPro" id="IPR050155">
    <property type="entry name" value="HAD-like_hydrolase_sf"/>
</dbReference>
<reference evidence="10" key="2">
    <citation type="journal article" date="2021" name="PeerJ">
        <title>Extensive microbial diversity within the chicken gut microbiome revealed by metagenomics and culture.</title>
        <authorList>
            <person name="Gilroy R."/>
            <person name="Ravi A."/>
            <person name="Getino M."/>
            <person name="Pursley I."/>
            <person name="Horton D.L."/>
            <person name="Alikhan N.F."/>
            <person name="Baker D."/>
            <person name="Gharbi K."/>
            <person name="Hall N."/>
            <person name="Watson M."/>
            <person name="Adriaenssens E.M."/>
            <person name="Foster-Nyarko E."/>
            <person name="Jarju S."/>
            <person name="Secka A."/>
            <person name="Antonio M."/>
            <person name="Oren A."/>
            <person name="Chaudhuri R.R."/>
            <person name="La Ragione R."/>
            <person name="Hildebrand F."/>
            <person name="Pallen M.J."/>
        </authorList>
    </citation>
    <scope>NUCLEOTIDE SEQUENCE</scope>
    <source>
        <strain evidence="10">ChiW13-3771</strain>
    </source>
</reference>
<dbReference type="Gene3D" id="1.10.150.240">
    <property type="entry name" value="Putative phosphatase, domain 2"/>
    <property type="match status" value="1"/>
</dbReference>
<accession>A0A9D1JDY6</accession>
<dbReference type="Proteomes" id="UP000824201">
    <property type="component" value="Unassembled WGS sequence"/>
</dbReference>
<keyword evidence="5 9" id="KW-0704">Schiff base</keyword>
<dbReference type="GO" id="GO:0050194">
    <property type="term" value="F:phosphonoacetaldehyde hydrolase activity"/>
    <property type="evidence" value="ECO:0007669"/>
    <property type="project" value="UniProtKB-UniRule"/>
</dbReference>
<evidence type="ECO:0000256" key="6">
    <source>
        <dbReference type="ARBA" id="ARBA00052005"/>
    </source>
</evidence>
<evidence type="ECO:0000256" key="3">
    <source>
        <dbReference type="ARBA" id="ARBA00022801"/>
    </source>
</evidence>
<keyword evidence="3 9" id="KW-0378">Hydrolase</keyword>
<evidence type="ECO:0000256" key="5">
    <source>
        <dbReference type="ARBA" id="ARBA00023270"/>
    </source>
</evidence>
<keyword evidence="4 9" id="KW-0460">Magnesium</keyword>
<dbReference type="EC" id="3.11.1.1" evidence="8 9"/>
<comment type="function">
    <text evidence="7 9">Involved in phosphonate degradation.</text>
</comment>
<organism evidence="10 11">
    <name type="scientific">Candidatus Fimimorpha faecalis</name>
    <dbReference type="NCBI Taxonomy" id="2840824"/>
    <lineage>
        <taxon>Bacteria</taxon>
        <taxon>Bacillati</taxon>
        <taxon>Bacillota</taxon>
        <taxon>Clostridia</taxon>
        <taxon>Eubacteriales</taxon>
        <taxon>Candidatus Fimimorpha</taxon>
    </lineage>
</organism>
<feature type="active site" description="Schiff-base intermediate with substrate" evidence="9">
    <location>
        <position position="51"/>
    </location>
</feature>
<evidence type="ECO:0000313" key="11">
    <source>
        <dbReference type="Proteomes" id="UP000824201"/>
    </source>
</evidence>
<dbReference type="InterPro" id="IPR036412">
    <property type="entry name" value="HAD-like_sf"/>
</dbReference>
<proteinExistence type="inferred from homology"/>
<dbReference type="Gene3D" id="3.40.50.1000">
    <property type="entry name" value="HAD superfamily/HAD-like"/>
    <property type="match status" value="1"/>
</dbReference>
<dbReference type="SFLD" id="SFLDG01129">
    <property type="entry name" value="C1.5:_HAD__Beta-PGM__Phosphata"/>
    <property type="match status" value="1"/>
</dbReference>
<dbReference type="SUPFAM" id="SSF56784">
    <property type="entry name" value="HAD-like"/>
    <property type="match status" value="1"/>
</dbReference>
<evidence type="ECO:0000256" key="8">
    <source>
        <dbReference type="ARBA" id="ARBA00066472"/>
    </source>
</evidence>
<evidence type="ECO:0000256" key="7">
    <source>
        <dbReference type="ARBA" id="ARBA00056573"/>
    </source>
</evidence>
<dbReference type="InterPro" id="IPR006323">
    <property type="entry name" value="Phosphonoacetald_hydro"/>
</dbReference>
<reference evidence="10" key="1">
    <citation type="submission" date="2020-10" db="EMBL/GenBank/DDBJ databases">
        <authorList>
            <person name="Gilroy R."/>
        </authorList>
    </citation>
    <scope>NUCLEOTIDE SEQUENCE</scope>
    <source>
        <strain evidence="10">ChiW13-3771</strain>
    </source>
</reference>
<keyword evidence="2 9" id="KW-0479">Metal-binding</keyword>
<comment type="caution">
    <text evidence="10">The sequence shown here is derived from an EMBL/GenBank/DDBJ whole genome shotgun (WGS) entry which is preliminary data.</text>
</comment>
<comment type="cofactor">
    <cofactor evidence="9">
        <name>Mg(2+)</name>
        <dbReference type="ChEBI" id="CHEBI:18420"/>
    </cofactor>
    <text evidence="9">Binds 1 Mg(2+) ion per subunit.</text>
</comment>
<comment type="subunit">
    <text evidence="1 9">Homodimer.</text>
</comment>
<dbReference type="PANTHER" id="PTHR43434:SF19">
    <property type="entry name" value="PHOSPHONOACETALDEHYDE HYDROLASE"/>
    <property type="match status" value="1"/>
</dbReference>
<dbReference type="Pfam" id="PF00702">
    <property type="entry name" value="Hydrolase"/>
    <property type="match status" value="1"/>
</dbReference>
<sequence length="255" mass="28939">MSKVEGIIFDWAGTTVDYGCFAPVQAFLEAFEQYGIHLTKQEVREPMGMLKMDHIRTIMNMERVRKCWNEVYGRDPDEQNVQEIYQIFEPKLLQILDRYAQPKPYVLETVKKLREKGIKIGSTTGYTDEMMNIVSSKAKEAGYEPDACFTPDATNHFGRPYPYMIFKNMQALNFSSVDSVIKIGDTVSDIEEGKCAGVRTIGVIEGSSEMGLTQEEYEALSEAQKQAEIDRVTKIFKQAGADAVILNMKELEQLV</sequence>
<dbReference type="GO" id="GO:0006281">
    <property type="term" value="P:DNA repair"/>
    <property type="evidence" value="ECO:0007669"/>
    <property type="project" value="TreeGrafter"/>
</dbReference>
<gene>
    <name evidence="9" type="primary">phnX</name>
    <name evidence="10" type="ORF">IAC96_11280</name>
</gene>
<evidence type="ECO:0000256" key="9">
    <source>
        <dbReference type="HAMAP-Rule" id="MF_01375"/>
    </source>
</evidence>
<dbReference type="EMBL" id="DVHN01000150">
    <property type="protein sequence ID" value="HIR89519.1"/>
    <property type="molecule type" value="Genomic_DNA"/>
</dbReference>
<dbReference type="InterPro" id="IPR023198">
    <property type="entry name" value="PGP-like_dom2"/>
</dbReference>